<proteinExistence type="predicted"/>
<evidence type="ECO:0000313" key="2">
    <source>
        <dbReference type="Proteomes" id="UP001064489"/>
    </source>
</evidence>
<sequence length="176" mass="20396">MAQWFNAVGSGTLETLMAGLDQISTLRYLMGETHRGRLRSEIHGKTHDSSMKAPIEKRVDLEERDALIVRRRCEKELEDPRYVIVKDMERLKEKVAKMRSWNQGALAGQICIKFIERIANKLLTTKFRHPAMVEYHEGQDPVEHVSHFETLMEAQAIDLYVWREAFPMTLGNLASR</sequence>
<accession>A0AAD5ILW3</accession>
<gene>
    <name evidence="1" type="ORF">LWI28_008938</name>
</gene>
<dbReference type="AlphaFoldDB" id="A0AAD5ILW3"/>
<name>A0AAD5ILW3_ACENE</name>
<keyword evidence="2" id="KW-1185">Reference proteome</keyword>
<evidence type="ECO:0000313" key="1">
    <source>
        <dbReference type="EMBL" id="KAI9169208.1"/>
    </source>
</evidence>
<comment type="caution">
    <text evidence="1">The sequence shown here is derived from an EMBL/GenBank/DDBJ whole genome shotgun (WGS) entry which is preliminary data.</text>
</comment>
<dbReference type="EMBL" id="JAJSOW010000104">
    <property type="protein sequence ID" value="KAI9169208.1"/>
    <property type="molecule type" value="Genomic_DNA"/>
</dbReference>
<protein>
    <submittedName>
        <fullName evidence="1">Uncharacterized protein</fullName>
    </submittedName>
</protein>
<dbReference type="Proteomes" id="UP001064489">
    <property type="component" value="Chromosome 7"/>
</dbReference>
<reference evidence="1" key="2">
    <citation type="submission" date="2023-02" db="EMBL/GenBank/DDBJ databases">
        <authorList>
            <person name="Swenson N.G."/>
            <person name="Wegrzyn J.L."/>
            <person name="Mcevoy S.L."/>
        </authorList>
    </citation>
    <scope>NUCLEOTIDE SEQUENCE</scope>
    <source>
        <strain evidence="1">91603</strain>
        <tissue evidence="1">Leaf</tissue>
    </source>
</reference>
<reference evidence="1" key="1">
    <citation type="journal article" date="2022" name="Plant J.">
        <title>Strategies of tolerance reflected in two North American maple genomes.</title>
        <authorList>
            <person name="McEvoy S.L."/>
            <person name="Sezen U.U."/>
            <person name="Trouern-Trend A."/>
            <person name="McMahon S.M."/>
            <person name="Schaberg P.G."/>
            <person name="Yang J."/>
            <person name="Wegrzyn J.L."/>
            <person name="Swenson N.G."/>
        </authorList>
    </citation>
    <scope>NUCLEOTIDE SEQUENCE</scope>
    <source>
        <strain evidence="1">91603</strain>
    </source>
</reference>
<organism evidence="1 2">
    <name type="scientific">Acer negundo</name>
    <name type="common">Box elder</name>
    <dbReference type="NCBI Taxonomy" id="4023"/>
    <lineage>
        <taxon>Eukaryota</taxon>
        <taxon>Viridiplantae</taxon>
        <taxon>Streptophyta</taxon>
        <taxon>Embryophyta</taxon>
        <taxon>Tracheophyta</taxon>
        <taxon>Spermatophyta</taxon>
        <taxon>Magnoliopsida</taxon>
        <taxon>eudicotyledons</taxon>
        <taxon>Gunneridae</taxon>
        <taxon>Pentapetalae</taxon>
        <taxon>rosids</taxon>
        <taxon>malvids</taxon>
        <taxon>Sapindales</taxon>
        <taxon>Sapindaceae</taxon>
        <taxon>Hippocastanoideae</taxon>
        <taxon>Acereae</taxon>
        <taxon>Acer</taxon>
    </lineage>
</organism>